<name>A0A4R2F3K3_9GAMM</name>
<proteinExistence type="predicted"/>
<reference evidence="2 3" key="1">
    <citation type="submission" date="2019-03" db="EMBL/GenBank/DDBJ databases">
        <title>Freshwater and sediment microbial communities from various areas in North America, analyzing microbe dynamics in response to fracking.</title>
        <authorList>
            <person name="Lamendella R."/>
        </authorList>
    </citation>
    <scope>NUCLEOTIDE SEQUENCE [LARGE SCALE GENOMIC DNA]</scope>
    <source>
        <strain evidence="2 3">74A</strain>
    </source>
</reference>
<feature type="region of interest" description="Disordered" evidence="1">
    <location>
        <begin position="556"/>
        <end position="582"/>
    </location>
</feature>
<comment type="caution">
    <text evidence="2">The sequence shown here is derived from an EMBL/GenBank/DDBJ whole genome shotgun (WGS) entry which is preliminary data.</text>
</comment>
<evidence type="ECO:0000313" key="2">
    <source>
        <dbReference type="EMBL" id="TCN76285.1"/>
    </source>
</evidence>
<accession>A0A4R2F3K3</accession>
<evidence type="ECO:0008006" key="4">
    <source>
        <dbReference type="Google" id="ProtNLM"/>
    </source>
</evidence>
<keyword evidence="3" id="KW-1185">Reference proteome</keyword>
<gene>
    <name evidence="2" type="ORF">EDC91_1588</name>
</gene>
<evidence type="ECO:0000313" key="3">
    <source>
        <dbReference type="Proteomes" id="UP000294832"/>
    </source>
</evidence>
<dbReference type="Proteomes" id="UP000294832">
    <property type="component" value="Unassembled WGS sequence"/>
</dbReference>
<protein>
    <recommendedName>
        <fullName evidence="4">Chemotaxis protein</fullName>
    </recommendedName>
</protein>
<dbReference type="AlphaFoldDB" id="A0A4R2F3K3"/>
<dbReference type="RefSeq" id="WP_207904317.1">
    <property type="nucleotide sequence ID" value="NZ_SLWF01000058.1"/>
</dbReference>
<feature type="compositionally biased region" description="Basic and acidic residues" evidence="1">
    <location>
        <begin position="573"/>
        <end position="582"/>
    </location>
</feature>
<evidence type="ECO:0000256" key="1">
    <source>
        <dbReference type="SAM" id="MobiDB-lite"/>
    </source>
</evidence>
<sequence>MKLVVMHYLRSLRERSELDAILPDLLAESGFEVLTRPRRGTRQAGVDVAAIGPDPERDGARSLFLFTIKSGDLTREHWDTGQQAVRPSLNEIFDDYIPNRIPPHFTNLPVVICVCMGGEMREDVRAQWSGFCEKNEKANIHFAEWNGDRLADLILSGMLRAELIEIENRGLFQKALAMLDQPDVAYRHFSHLLNTIFTKPKNHSERTRQLRKAYLCLWIIFVWARDAGNLETAYLASELVLLRSWPHCDSTRQRKGATQQERWAHFDQVVKLHLIIGHLLLVEKIGPFANKRYALSMAVNSRSAVDINIALFETLGRLSLHGLWLNTVSARQETAFEQAMSEEANKVLNIAIEMLNANPVLGIPVRDDFAIELALFMRLADMCDRVPNVANYIRNMSDQLCNGLINRLHYPTPTVEYRDVLAHPRDRSDGYFEEHTCAGILYTLLLTWLVMIGDTERAERLRNTLLEHASHMTHQIWIPDNQTDEVFWDGYREHGLSVPGLPIIESLDAVFDLINRVIEEHPLHERVSAVKIGWVPIFLTACRHYRMPVPPHIWLGNHHSKPDDSPPEQAMSDTDRKQSQGG</sequence>
<dbReference type="EMBL" id="SLWF01000058">
    <property type="protein sequence ID" value="TCN76285.1"/>
    <property type="molecule type" value="Genomic_DNA"/>
</dbReference>
<organism evidence="2 3">
    <name type="scientific">Shewanella fodinae</name>
    <dbReference type="NCBI Taxonomy" id="552357"/>
    <lineage>
        <taxon>Bacteria</taxon>
        <taxon>Pseudomonadati</taxon>
        <taxon>Pseudomonadota</taxon>
        <taxon>Gammaproteobacteria</taxon>
        <taxon>Alteromonadales</taxon>
        <taxon>Shewanellaceae</taxon>
        <taxon>Shewanella</taxon>
    </lineage>
</organism>